<evidence type="ECO:0000259" key="1">
    <source>
        <dbReference type="PROSITE" id="PS50075"/>
    </source>
</evidence>
<dbReference type="PANTHER" id="PTHR45527">
    <property type="entry name" value="NONRIBOSOMAL PEPTIDE SYNTHETASE"/>
    <property type="match status" value="1"/>
</dbReference>
<dbReference type="Gene3D" id="3.30.559.10">
    <property type="entry name" value="Chloramphenicol acetyltransferase-like domain"/>
    <property type="match status" value="1"/>
</dbReference>
<dbReference type="EMBL" id="QUTE01005891">
    <property type="protein sequence ID" value="RHZ34454.1"/>
    <property type="molecule type" value="Genomic_DNA"/>
</dbReference>
<dbReference type="GO" id="GO:0044550">
    <property type="term" value="P:secondary metabolite biosynthetic process"/>
    <property type="evidence" value="ECO:0007669"/>
    <property type="project" value="TreeGrafter"/>
</dbReference>
<proteinExistence type="predicted"/>
<organism evidence="2 3">
    <name type="scientific">Aphanomyces astaci</name>
    <name type="common">Crayfish plague agent</name>
    <dbReference type="NCBI Taxonomy" id="112090"/>
    <lineage>
        <taxon>Eukaryota</taxon>
        <taxon>Sar</taxon>
        <taxon>Stramenopiles</taxon>
        <taxon>Oomycota</taxon>
        <taxon>Saprolegniomycetes</taxon>
        <taxon>Saprolegniales</taxon>
        <taxon>Verrucalvaceae</taxon>
        <taxon>Aphanomyces</taxon>
    </lineage>
</organism>
<dbReference type="GO" id="GO:0003824">
    <property type="term" value="F:catalytic activity"/>
    <property type="evidence" value="ECO:0007669"/>
    <property type="project" value="InterPro"/>
</dbReference>
<sequence>MMQHPSVKSAAAIVKDKTHLVGYFTPAHVNVDALRQCVSDQLPVYMVPAVWVGLDDMPQNSNGKIDVKILQSMDVSVDVETLETDVELKMATVWANVLGVNVSEIGRQSSFFALGGDSLSVVRVIAACKAMGLALSPGQLTQQMLLWRVAAAVTPLVQIFWPSAMVDQATNDSVRNEWPSVENWQDYLVYPVTALQAGMLYATLSNRQAYVLQNAACLVDLTAAAQFEAAFHVLVQRNAILRTSFVATSSGTYQVIGPATQSPEVATVAASTIADFWTADRTRGFELGHKSFVRLTIVEADAGIFAALTFHHAIVDGWSMAMMWDDLADLLASNQVYDRPSFHRVVDYVQAQDTTPTETFWRSYLSGVVSTPLGTNVPSGLADSSDEPVCMEATTGLSTLAETAQNLNVTVAELVKVAWAATVRKYTRQNDVVFGQVLANRDIPVHDADKILGPLVSTVPCRVQFDDTLSLAAMLEGIRVERGAVSSHSHASLIDMKRWSGIEGDLFDSLLVYQNLPTSKLGRVVHPSKTLSTDHTLEIIVTPTASALKLEAMYNPSDIPRDQARWILEEFDFTLSQICCNQSGDMAVSELWTMSPAQTTLVRDVSSGPEVALPFELLHHAFETRAKARPHVRAVEIQDQWLSYGELDALANSVAS</sequence>
<dbReference type="InterPro" id="IPR001242">
    <property type="entry name" value="Condensation_dom"/>
</dbReference>
<dbReference type="Gene3D" id="1.10.1200.10">
    <property type="entry name" value="ACP-like"/>
    <property type="match status" value="1"/>
</dbReference>
<dbReference type="GO" id="GO:0031177">
    <property type="term" value="F:phosphopantetheine binding"/>
    <property type="evidence" value="ECO:0007669"/>
    <property type="project" value="TreeGrafter"/>
</dbReference>
<dbReference type="InterPro" id="IPR023213">
    <property type="entry name" value="CAT-like_dom_sf"/>
</dbReference>
<evidence type="ECO:0000313" key="2">
    <source>
        <dbReference type="EMBL" id="RHZ34454.1"/>
    </source>
</evidence>
<dbReference type="GO" id="GO:0005737">
    <property type="term" value="C:cytoplasm"/>
    <property type="evidence" value="ECO:0007669"/>
    <property type="project" value="TreeGrafter"/>
</dbReference>
<dbReference type="SUPFAM" id="SSF47336">
    <property type="entry name" value="ACP-like"/>
    <property type="match status" value="1"/>
</dbReference>
<dbReference type="SUPFAM" id="SSF56801">
    <property type="entry name" value="Acetyl-CoA synthetase-like"/>
    <property type="match status" value="2"/>
</dbReference>
<dbReference type="Proteomes" id="UP000266196">
    <property type="component" value="Unassembled WGS sequence"/>
</dbReference>
<dbReference type="InterPro" id="IPR036736">
    <property type="entry name" value="ACP-like_sf"/>
</dbReference>
<dbReference type="SUPFAM" id="SSF52777">
    <property type="entry name" value="CoA-dependent acyltransferases"/>
    <property type="match status" value="2"/>
</dbReference>
<dbReference type="InterPro" id="IPR045851">
    <property type="entry name" value="AMP-bd_C_sf"/>
</dbReference>
<comment type="caution">
    <text evidence="2">The sequence shown here is derived from an EMBL/GenBank/DDBJ whole genome shotgun (WGS) entry which is preliminary data.</text>
</comment>
<dbReference type="Gene3D" id="3.30.559.30">
    <property type="entry name" value="Nonribosomal peptide synthetase, condensation domain"/>
    <property type="match status" value="1"/>
</dbReference>
<dbReference type="AlphaFoldDB" id="A0A397FRI2"/>
<protein>
    <recommendedName>
        <fullName evidence="1">Carrier domain-containing protein</fullName>
    </recommendedName>
</protein>
<name>A0A397FRI2_APHAT</name>
<gene>
    <name evidence="2" type="ORF">DYB31_016673</name>
</gene>
<dbReference type="Gene3D" id="3.30.300.30">
    <property type="match status" value="1"/>
</dbReference>
<feature type="domain" description="Carrier" evidence="1">
    <location>
        <begin position="81"/>
        <end position="157"/>
    </location>
</feature>
<feature type="non-terminal residue" evidence="2">
    <location>
        <position position="656"/>
    </location>
</feature>
<dbReference type="Pfam" id="PF00550">
    <property type="entry name" value="PP-binding"/>
    <property type="match status" value="1"/>
</dbReference>
<dbReference type="PROSITE" id="PS50075">
    <property type="entry name" value="CARRIER"/>
    <property type="match status" value="1"/>
</dbReference>
<dbReference type="Pfam" id="PF00668">
    <property type="entry name" value="Condensation"/>
    <property type="match status" value="1"/>
</dbReference>
<dbReference type="PANTHER" id="PTHR45527:SF1">
    <property type="entry name" value="FATTY ACID SYNTHASE"/>
    <property type="match status" value="1"/>
</dbReference>
<accession>A0A397FRI2</accession>
<reference evidence="2 3" key="1">
    <citation type="submission" date="2018-08" db="EMBL/GenBank/DDBJ databases">
        <title>Aphanomyces genome sequencing and annotation.</title>
        <authorList>
            <person name="Minardi D."/>
            <person name="Oidtmann B."/>
            <person name="Van Der Giezen M."/>
            <person name="Studholme D.J."/>
        </authorList>
    </citation>
    <scope>NUCLEOTIDE SEQUENCE [LARGE SCALE GENOMIC DNA]</scope>
    <source>
        <strain evidence="2 3">197901</strain>
    </source>
</reference>
<dbReference type="InterPro" id="IPR009081">
    <property type="entry name" value="PP-bd_ACP"/>
</dbReference>
<evidence type="ECO:0000313" key="3">
    <source>
        <dbReference type="Proteomes" id="UP000266196"/>
    </source>
</evidence>
<dbReference type="GO" id="GO:0043041">
    <property type="term" value="P:amino acid activation for nonribosomal peptide biosynthetic process"/>
    <property type="evidence" value="ECO:0007669"/>
    <property type="project" value="TreeGrafter"/>
</dbReference>